<dbReference type="GO" id="GO:0005801">
    <property type="term" value="C:cis-Golgi network"/>
    <property type="evidence" value="ECO:0007669"/>
    <property type="project" value="InterPro"/>
</dbReference>
<dbReference type="GO" id="GO:0000301">
    <property type="term" value="P:retrograde transport, vesicle recycling within Golgi"/>
    <property type="evidence" value="ECO:0007669"/>
    <property type="project" value="EnsemblFungi"/>
</dbReference>
<evidence type="ECO:0000256" key="3">
    <source>
        <dbReference type="ARBA" id="ARBA00020976"/>
    </source>
</evidence>
<evidence type="ECO:0000256" key="4">
    <source>
        <dbReference type="ARBA" id="ARBA00022448"/>
    </source>
</evidence>
<dbReference type="GO" id="GO:0000139">
    <property type="term" value="C:Golgi membrane"/>
    <property type="evidence" value="ECO:0007669"/>
    <property type="project" value="UniProtKB-SubCell"/>
</dbReference>
<dbReference type="Proteomes" id="UP000190274">
    <property type="component" value="Chromosome A"/>
</dbReference>
<dbReference type="PANTHER" id="PTHR13302:SF8">
    <property type="entry name" value="CONSERVED OLIGOMERIC GOLGI COMPLEX SUBUNIT 3"/>
    <property type="match status" value="1"/>
</dbReference>
<comment type="similarity">
    <text evidence="2">Belongs to the COG3 family.</text>
</comment>
<sequence length="725" mass="84066">MTRSRAGSLVQSIAVKPPSNLNSVPSLYDDADLLRKLKEVYPQDEQGEESAKEVNVEQKDRNYEKYEKFLQDLEGRSSDYRRVIDDTQMVNVQLNYIIDKFCDITTETQQFTSSTGQLFKDLEHLKTLHISLNEYLSYFESLELVTRELHHISSSSVVKKDSFRMRLGKVNSSLQFLGEHGDFKDAETYRIKFKQCLIRCCNLMANYLTNSIKALCAEVSKSLETTTQSATREALLYSKFQARASDFFPVAEQLSYHCSNNARYRDDIKSILQTCYEEYFQVRTRLLHKTIVSQLNNDADNESFSLVKHVQDNLLFFTQLCENEYKLVIQFFPEVEGRNEFNRWLFRLCEPLHDSVREKVLKENEVAVLCDSVTLLNKFYEFEENSKEYQAQYKSVQLDKILEPLLQDIQYRLIFRAQIYVESHIVNFKPSKDAFMINHRKAHSSKHEDNNDIVSSFLDTISDFEGEVEEIRSCYPPVLRAVALLSRIYQMVHSSIFDNLAHHIVHDCIESLRAAFRLVEQSENALEPRLAYLKNLLMLRKQVQNFEIQYVCNEKYVDFSGLTEFLRSLARGGLRQDSGNSVLDLALERRPRVVNDMVDARSELTLELRNGIKILTDTAAREIIGNCLDGHENLLSNNVKLKDNIETLLPRIHERLCNFIQNVEVRAHLIDAIQELVIRSYAKFYDTIAEDAENGRIDKAEVSELIYVDVLADYINNVASALNQI</sequence>
<dbReference type="GO" id="GO:0017119">
    <property type="term" value="C:Golgi transport complex"/>
    <property type="evidence" value="ECO:0007669"/>
    <property type="project" value="EnsemblFungi"/>
</dbReference>
<dbReference type="AlphaFoldDB" id="A0A1G4INC4"/>
<dbReference type="GO" id="GO:0140312">
    <property type="term" value="F:cargo adaptor activity"/>
    <property type="evidence" value="ECO:0007669"/>
    <property type="project" value="EnsemblFungi"/>
</dbReference>
<accession>A0A1G4INC4</accession>
<evidence type="ECO:0000259" key="10">
    <source>
        <dbReference type="Pfam" id="PF20671"/>
    </source>
</evidence>
<evidence type="ECO:0000256" key="8">
    <source>
        <dbReference type="ARBA" id="ARBA00031339"/>
    </source>
</evidence>
<dbReference type="OrthoDB" id="296793at2759"/>
<evidence type="ECO:0000256" key="7">
    <source>
        <dbReference type="ARBA" id="ARBA00023136"/>
    </source>
</evidence>
<keyword evidence="6" id="KW-0333">Golgi apparatus</keyword>
<feature type="domain" description="Conserved oligomeric Golgi complex subunit 3 N-terminal" evidence="9">
    <location>
        <begin position="69"/>
        <end position="213"/>
    </location>
</feature>
<evidence type="ECO:0000259" key="9">
    <source>
        <dbReference type="Pfam" id="PF04136"/>
    </source>
</evidence>
<dbReference type="InterPro" id="IPR048320">
    <property type="entry name" value="COG3_N"/>
</dbReference>
<dbReference type="GO" id="GO:0006888">
    <property type="term" value="P:endoplasmic reticulum to Golgi vesicle-mediated transport"/>
    <property type="evidence" value="ECO:0007669"/>
    <property type="project" value="EnsemblFungi"/>
</dbReference>
<name>A0A1G4INC4_9SACH</name>
<proteinExistence type="inferred from homology"/>
<dbReference type="InterPro" id="IPR048685">
    <property type="entry name" value="COG3_C"/>
</dbReference>
<keyword evidence="7" id="KW-0472">Membrane</keyword>
<dbReference type="GO" id="GO:0007030">
    <property type="term" value="P:Golgi organization"/>
    <property type="evidence" value="ECO:0007669"/>
    <property type="project" value="TreeGrafter"/>
</dbReference>
<dbReference type="GO" id="GO:0032258">
    <property type="term" value="P:cytoplasm to vacuole targeting by the Cvt pathway"/>
    <property type="evidence" value="ECO:0007669"/>
    <property type="project" value="EnsemblFungi"/>
</dbReference>
<evidence type="ECO:0000256" key="5">
    <source>
        <dbReference type="ARBA" id="ARBA00022927"/>
    </source>
</evidence>
<dbReference type="STRING" id="1266660.A0A1G4INC4"/>
<dbReference type="EMBL" id="LT598460">
    <property type="protein sequence ID" value="SCU78168.1"/>
    <property type="molecule type" value="Genomic_DNA"/>
</dbReference>
<organism evidence="11 12">
    <name type="scientific">Lachancea dasiensis</name>
    <dbReference type="NCBI Taxonomy" id="1072105"/>
    <lineage>
        <taxon>Eukaryota</taxon>
        <taxon>Fungi</taxon>
        <taxon>Dikarya</taxon>
        <taxon>Ascomycota</taxon>
        <taxon>Saccharomycotina</taxon>
        <taxon>Saccharomycetes</taxon>
        <taxon>Saccharomycetales</taxon>
        <taxon>Saccharomycetaceae</taxon>
        <taxon>Lachancea</taxon>
    </lineage>
</organism>
<dbReference type="Pfam" id="PF20671">
    <property type="entry name" value="COG3_C"/>
    <property type="match status" value="1"/>
</dbReference>
<protein>
    <recommendedName>
        <fullName evidence="3">Conserved oligomeric Golgi complex subunit 3</fullName>
    </recommendedName>
    <alternativeName>
        <fullName evidence="8">Component of oligomeric Golgi complex 3</fullName>
    </alternativeName>
</protein>
<evidence type="ECO:0000256" key="6">
    <source>
        <dbReference type="ARBA" id="ARBA00023034"/>
    </source>
</evidence>
<keyword evidence="5" id="KW-0653">Protein transport</keyword>
<gene>
    <name evidence="11" type="ORF">LADA_0A04214G</name>
</gene>
<dbReference type="GO" id="GO:0000425">
    <property type="term" value="P:pexophagy"/>
    <property type="evidence" value="ECO:0007669"/>
    <property type="project" value="EnsemblFungi"/>
</dbReference>
<feature type="domain" description="Conserved oligomeric Golgi complex subunit 3 C-terminal" evidence="10">
    <location>
        <begin position="234"/>
        <end position="561"/>
    </location>
</feature>
<comment type="subcellular location">
    <subcellularLocation>
        <location evidence="1">Golgi apparatus membrane</location>
        <topology evidence="1">Peripheral membrane protein</topology>
    </subcellularLocation>
</comment>
<reference evidence="11 12" key="1">
    <citation type="submission" date="2016-03" db="EMBL/GenBank/DDBJ databases">
        <authorList>
            <person name="Devillers H."/>
        </authorList>
    </citation>
    <scope>NUCLEOTIDE SEQUENCE [LARGE SCALE GENOMIC DNA]</scope>
    <source>
        <strain evidence="11">CBS 10888</strain>
    </source>
</reference>
<evidence type="ECO:0000313" key="12">
    <source>
        <dbReference type="Proteomes" id="UP000190274"/>
    </source>
</evidence>
<keyword evidence="12" id="KW-1185">Reference proteome</keyword>
<dbReference type="PANTHER" id="PTHR13302">
    <property type="entry name" value="CONSERVED OLIGOMERIC GOLGI COMPLEX COMPONENT 3"/>
    <property type="match status" value="1"/>
</dbReference>
<evidence type="ECO:0000313" key="11">
    <source>
        <dbReference type="EMBL" id="SCU78168.1"/>
    </source>
</evidence>
<evidence type="ECO:0000256" key="1">
    <source>
        <dbReference type="ARBA" id="ARBA00004395"/>
    </source>
</evidence>
<keyword evidence="4" id="KW-0813">Transport</keyword>
<dbReference type="Pfam" id="PF04136">
    <property type="entry name" value="COG3_N"/>
    <property type="match status" value="1"/>
</dbReference>
<evidence type="ECO:0000256" key="2">
    <source>
        <dbReference type="ARBA" id="ARBA00009936"/>
    </source>
</evidence>
<dbReference type="InterPro" id="IPR007265">
    <property type="entry name" value="COG_su3"/>
</dbReference>